<dbReference type="InterPro" id="IPR017871">
    <property type="entry name" value="ABC_transporter-like_CS"/>
</dbReference>
<dbReference type="SUPFAM" id="SSF52540">
    <property type="entry name" value="P-loop containing nucleoside triphosphate hydrolases"/>
    <property type="match status" value="1"/>
</dbReference>
<comment type="catalytic activity">
    <reaction evidence="15">
        <text>Ni(2+)(out) + ATP + H2O = Ni(2+)(in) + ADP + phosphate + H(+)</text>
        <dbReference type="Rhea" id="RHEA:15557"/>
        <dbReference type="ChEBI" id="CHEBI:15377"/>
        <dbReference type="ChEBI" id="CHEBI:15378"/>
        <dbReference type="ChEBI" id="CHEBI:30616"/>
        <dbReference type="ChEBI" id="CHEBI:43474"/>
        <dbReference type="ChEBI" id="CHEBI:49786"/>
        <dbReference type="ChEBI" id="CHEBI:456216"/>
        <dbReference type="EC" id="7.2.2.11"/>
    </reaction>
    <physiologicalReaction direction="left-to-right" evidence="15">
        <dbReference type="Rhea" id="RHEA:15558"/>
    </physiologicalReaction>
</comment>
<evidence type="ECO:0000256" key="6">
    <source>
        <dbReference type="ARBA" id="ARBA00022741"/>
    </source>
</evidence>
<keyword evidence="10" id="KW-0921">Nickel transport</keyword>
<gene>
    <name evidence="17" type="ORF">ALO_03996</name>
</gene>
<keyword evidence="3" id="KW-0813">Transport</keyword>
<evidence type="ECO:0000256" key="4">
    <source>
        <dbReference type="ARBA" id="ARBA00022475"/>
    </source>
</evidence>
<evidence type="ECO:0000256" key="9">
    <source>
        <dbReference type="ARBA" id="ARBA00023065"/>
    </source>
</evidence>
<accession>F7NFH2</accession>
<keyword evidence="18" id="KW-1185">Reference proteome</keyword>
<dbReference type="STRING" id="1009370.ALO_03996"/>
<feature type="domain" description="ABC transporter" evidence="16">
    <location>
        <begin position="17"/>
        <end position="250"/>
    </location>
</feature>
<evidence type="ECO:0000256" key="3">
    <source>
        <dbReference type="ARBA" id="ARBA00022448"/>
    </source>
</evidence>
<dbReference type="SMART" id="SM00382">
    <property type="entry name" value="AAA"/>
    <property type="match status" value="1"/>
</dbReference>
<evidence type="ECO:0000256" key="11">
    <source>
        <dbReference type="ARBA" id="ARBA00023136"/>
    </source>
</evidence>
<evidence type="ECO:0000256" key="13">
    <source>
        <dbReference type="ARBA" id="ARBA00039098"/>
    </source>
</evidence>
<dbReference type="eggNOG" id="COG0444">
    <property type="taxonomic scope" value="Bacteria"/>
</dbReference>
<evidence type="ECO:0000256" key="5">
    <source>
        <dbReference type="ARBA" id="ARBA00022596"/>
    </source>
</evidence>
<dbReference type="GO" id="GO:0005886">
    <property type="term" value="C:plasma membrane"/>
    <property type="evidence" value="ECO:0007669"/>
    <property type="project" value="UniProtKB-SubCell"/>
</dbReference>
<dbReference type="GO" id="GO:0005524">
    <property type="term" value="F:ATP binding"/>
    <property type="evidence" value="ECO:0007669"/>
    <property type="project" value="UniProtKB-KW"/>
</dbReference>
<dbReference type="GO" id="GO:0015413">
    <property type="term" value="F:ABC-type nickel transporter activity"/>
    <property type="evidence" value="ECO:0007669"/>
    <property type="project" value="UniProtKB-EC"/>
</dbReference>
<keyword evidence="11" id="KW-0472">Membrane</keyword>
<keyword evidence="7" id="KW-0067">ATP-binding</keyword>
<comment type="subcellular location">
    <subcellularLocation>
        <location evidence="1">Cell membrane</location>
        <topology evidence="1">Peripheral membrane protein</topology>
    </subcellularLocation>
</comment>
<evidence type="ECO:0000313" key="17">
    <source>
        <dbReference type="EMBL" id="EGO65227.1"/>
    </source>
</evidence>
<dbReference type="InterPro" id="IPR003593">
    <property type="entry name" value="AAA+_ATPase"/>
</dbReference>
<evidence type="ECO:0000256" key="14">
    <source>
        <dbReference type="ARBA" id="ARBA00044143"/>
    </source>
</evidence>
<comment type="caution">
    <text evidence="17">The sequence shown here is derived from an EMBL/GenBank/DDBJ whole genome shotgun (WGS) entry which is preliminary data.</text>
</comment>
<comment type="subunit">
    <text evidence="12">The complex is composed of two ATP-binding proteins (NikD and NikE), two transmembrane proteins (NikB and NikC) and a solute-binding protein (NikA).</text>
</comment>
<dbReference type="InterPro" id="IPR027417">
    <property type="entry name" value="P-loop_NTPase"/>
</dbReference>
<dbReference type="RefSeq" id="WP_004093108.1">
    <property type="nucleotide sequence ID" value="NZ_AFGF01000025.1"/>
</dbReference>
<dbReference type="EMBL" id="AFGF01000025">
    <property type="protein sequence ID" value="EGO65227.1"/>
    <property type="molecule type" value="Genomic_DNA"/>
</dbReference>
<evidence type="ECO:0000256" key="1">
    <source>
        <dbReference type="ARBA" id="ARBA00004202"/>
    </source>
</evidence>
<dbReference type="AlphaFoldDB" id="F7NFH2"/>
<evidence type="ECO:0000256" key="15">
    <source>
        <dbReference type="ARBA" id="ARBA00048610"/>
    </source>
</evidence>
<dbReference type="Gene3D" id="3.40.50.300">
    <property type="entry name" value="P-loop containing nucleotide triphosphate hydrolases"/>
    <property type="match status" value="1"/>
</dbReference>
<evidence type="ECO:0000256" key="8">
    <source>
        <dbReference type="ARBA" id="ARBA00022967"/>
    </source>
</evidence>
<dbReference type="PANTHER" id="PTHR43297:SF13">
    <property type="entry name" value="NICKEL ABC TRANSPORTER, ATP-BINDING PROTEIN"/>
    <property type="match status" value="1"/>
</dbReference>
<dbReference type="PANTHER" id="PTHR43297">
    <property type="entry name" value="OLIGOPEPTIDE TRANSPORT ATP-BINDING PROTEIN APPD"/>
    <property type="match status" value="1"/>
</dbReference>
<organism evidence="17 18">
    <name type="scientific">Acetonema longum DSM 6540</name>
    <dbReference type="NCBI Taxonomy" id="1009370"/>
    <lineage>
        <taxon>Bacteria</taxon>
        <taxon>Bacillati</taxon>
        <taxon>Bacillota</taxon>
        <taxon>Negativicutes</taxon>
        <taxon>Acetonemataceae</taxon>
        <taxon>Acetonema</taxon>
    </lineage>
</organism>
<dbReference type="Proteomes" id="UP000003240">
    <property type="component" value="Unassembled WGS sequence"/>
</dbReference>
<dbReference type="InterPro" id="IPR003439">
    <property type="entry name" value="ABC_transporter-like_ATP-bd"/>
</dbReference>
<evidence type="ECO:0000313" key="18">
    <source>
        <dbReference type="Proteomes" id="UP000003240"/>
    </source>
</evidence>
<dbReference type="InterPro" id="IPR050388">
    <property type="entry name" value="ABC_Ni/Peptide_Import"/>
</dbReference>
<sequence length="291" mass="31557">MVAGQKTVLLDVQGLSVSFESYHAFLEKRASQVISDLSVQVYAGEILAVVGSSGSGKSLLAHAIMGILPDNARTGGSMAYKGKELNREYREALRGKEIAFIPQSVAYLDPLMRVGGQVRGIVGEKLRDAQEKAFAKYRLDLQAANLYPFQLSGGMARRVLISTAVVTDAELIIADEPTPGLDLAIAVQALQDFREFADQGKGVLLITHDIDLALHVADRISIFHSGTVIETAQREEFSGDGEGLKHPYSRALFRALPQNGFQLPYCPKCGASCAVWEISRTEMRCACGSHD</sequence>
<dbReference type="Pfam" id="PF00005">
    <property type="entry name" value="ABC_tran"/>
    <property type="match status" value="1"/>
</dbReference>
<dbReference type="OrthoDB" id="9806285at2"/>
<keyword evidence="5" id="KW-0533">Nickel</keyword>
<keyword evidence="8" id="KW-1278">Translocase</keyword>
<reference evidence="17 18" key="1">
    <citation type="journal article" date="2011" name="EMBO J.">
        <title>Structural diversity of bacterial flagellar motors.</title>
        <authorList>
            <person name="Chen S."/>
            <person name="Beeby M."/>
            <person name="Murphy G.E."/>
            <person name="Leadbetter J.R."/>
            <person name="Hendrixson D.R."/>
            <person name="Briegel A."/>
            <person name="Li Z."/>
            <person name="Shi J."/>
            <person name="Tocheva E.I."/>
            <person name="Muller A."/>
            <person name="Dobro M.J."/>
            <person name="Jensen G.J."/>
        </authorList>
    </citation>
    <scope>NUCLEOTIDE SEQUENCE [LARGE SCALE GENOMIC DNA]</scope>
    <source>
        <strain evidence="17 18">DSM 6540</strain>
    </source>
</reference>
<name>F7NFH2_9FIRM</name>
<dbReference type="PROSITE" id="PS00211">
    <property type="entry name" value="ABC_TRANSPORTER_1"/>
    <property type="match status" value="1"/>
</dbReference>
<proteinExistence type="inferred from homology"/>
<comment type="similarity">
    <text evidence="2">Belongs to the ABC transporter superfamily.</text>
</comment>
<protein>
    <recommendedName>
        <fullName evidence="14">Nickel import system ATP-binding protein NikD</fullName>
        <ecNumber evidence="13">7.2.2.11</ecNumber>
    </recommendedName>
</protein>
<keyword evidence="9" id="KW-0406">Ion transport</keyword>
<evidence type="ECO:0000259" key="16">
    <source>
        <dbReference type="PROSITE" id="PS50893"/>
    </source>
</evidence>
<evidence type="ECO:0000256" key="2">
    <source>
        <dbReference type="ARBA" id="ARBA00005417"/>
    </source>
</evidence>
<evidence type="ECO:0000256" key="12">
    <source>
        <dbReference type="ARBA" id="ARBA00038669"/>
    </source>
</evidence>
<evidence type="ECO:0000256" key="10">
    <source>
        <dbReference type="ARBA" id="ARBA00023112"/>
    </source>
</evidence>
<dbReference type="GO" id="GO:0016887">
    <property type="term" value="F:ATP hydrolysis activity"/>
    <property type="evidence" value="ECO:0007669"/>
    <property type="project" value="InterPro"/>
</dbReference>
<keyword evidence="6" id="KW-0547">Nucleotide-binding</keyword>
<dbReference type="PROSITE" id="PS50893">
    <property type="entry name" value="ABC_TRANSPORTER_2"/>
    <property type="match status" value="1"/>
</dbReference>
<dbReference type="EC" id="7.2.2.11" evidence="13"/>
<keyword evidence="4" id="KW-1003">Cell membrane</keyword>
<evidence type="ECO:0000256" key="7">
    <source>
        <dbReference type="ARBA" id="ARBA00022840"/>
    </source>
</evidence>